<keyword evidence="3" id="KW-1185">Reference proteome</keyword>
<protein>
    <submittedName>
        <fullName evidence="2">Uncharacterized protein</fullName>
    </submittedName>
</protein>
<dbReference type="KEGG" id="pno:SNOG_08652"/>
<dbReference type="Proteomes" id="UP000663193">
    <property type="component" value="Chromosome 7"/>
</dbReference>
<organism evidence="2 3">
    <name type="scientific">Phaeosphaeria nodorum (strain SN15 / ATCC MYA-4574 / FGSC 10173)</name>
    <name type="common">Glume blotch fungus</name>
    <name type="synonym">Parastagonospora nodorum</name>
    <dbReference type="NCBI Taxonomy" id="321614"/>
    <lineage>
        <taxon>Eukaryota</taxon>
        <taxon>Fungi</taxon>
        <taxon>Dikarya</taxon>
        <taxon>Ascomycota</taxon>
        <taxon>Pezizomycotina</taxon>
        <taxon>Dothideomycetes</taxon>
        <taxon>Pleosporomycetidae</taxon>
        <taxon>Pleosporales</taxon>
        <taxon>Pleosporineae</taxon>
        <taxon>Phaeosphaeriaceae</taxon>
        <taxon>Parastagonospora</taxon>
    </lineage>
</organism>
<sequence length="468" mass="52404">MASTTESVTYGELVQYANEHFSQEFKSLPLLSTIKIQKFGGKESDRDYAGPPRAENYRVCIARTKKDVLGKQPVRIIITTTSDKIAEYDPWYSQYITALSRPSEYELYDPFHHVSGSEEQSCKLRMIVLSLYYVMRSGLATSCVLDRESSKIGLLETFKEVCSLVFAAKAASKTVLEQPQNDRQYVIRLRLCPDLLMQFQDGEMSPNGGVPQPAPSIHDSIAVIPAKRTLMGLRPRNSRASDRGVPTAKRIKVTAHPPAHQTETGYTIINSMHEIVQKGEIAEAALTEAKEAIATLIAQQDALQTENNNIKIENNKFKTENNKFKTENEQLSNEKRASEVAAAESMRSHNQLVAEYDTAQITIRDLDARIAAITSERANVSQELTISTTDNGRLMTEIASLKQQVNAIAAEKDGHFKEQITALERDKNMLNTQNADLKEDRDKLKKGFRDAVSELEAYKKRVLALGNE</sequence>
<evidence type="ECO:0000313" key="3">
    <source>
        <dbReference type="Proteomes" id="UP000663193"/>
    </source>
</evidence>
<keyword evidence="1" id="KW-0175">Coiled coil</keyword>
<feature type="coiled-coil region" evidence="1">
    <location>
        <begin position="286"/>
        <end position="383"/>
    </location>
</feature>
<dbReference type="VEuPathDB" id="FungiDB:JI435_086520"/>
<name>A0A7U2HZE9_PHANO</name>
<reference evidence="3" key="1">
    <citation type="journal article" date="2021" name="BMC Genomics">
        <title>Chromosome-level genome assembly and manually-curated proteome of model necrotroph Parastagonospora nodorum Sn15 reveals a genome-wide trove of candidate effector homologs, and redundancy of virulence-related functions within an accessory chromosome.</title>
        <authorList>
            <person name="Bertazzoni S."/>
            <person name="Jones D.A.B."/>
            <person name="Phan H.T."/>
            <person name="Tan K.-C."/>
            <person name="Hane J.K."/>
        </authorList>
    </citation>
    <scope>NUCLEOTIDE SEQUENCE [LARGE SCALE GENOMIC DNA]</scope>
    <source>
        <strain evidence="3">SN15 / ATCC MYA-4574 / FGSC 10173)</strain>
    </source>
</reference>
<accession>A0A7U2HZE9</accession>
<gene>
    <name evidence="2" type="ORF">JI435_086520</name>
</gene>
<proteinExistence type="predicted"/>
<dbReference type="EMBL" id="CP069029">
    <property type="protein sequence ID" value="QRC97575.1"/>
    <property type="molecule type" value="Genomic_DNA"/>
</dbReference>
<dbReference type="AlphaFoldDB" id="A0A7U2HZE9"/>
<evidence type="ECO:0000313" key="2">
    <source>
        <dbReference type="EMBL" id="QRC97575.1"/>
    </source>
</evidence>
<dbReference type="RefSeq" id="XP_001798961.1">
    <property type="nucleotide sequence ID" value="XM_001798909.1"/>
</dbReference>
<feature type="coiled-coil region" evidence="1">
    <location>
        <begin position="420"/>
        <end position="447"/>
    </location>
</feature>
<evidence type="ECO:0000256" key="1">
    <source>
        <dbReference type="SAM" id="Coils"/>
    </source>
</evidence>